<dbReference type="RefSeq" id="WP_073337646.1">
    <property type="nucleotide sequence ID" value="NZ_FQXM01000006.1"/>
</dbReference>
<dbReference type="NCBIfam" id="TIGR02870">
    <property type="entry name" value="spore_II_D"/>
    <property type="match status" value="1"/>
</dbReference>
<dbReference type="GO" id="GO:0030435">
    <property type="term" value="P:sporulation resulting in formation of a cellular spore"/>
    <property type="evidence" value="ECO:0007669"/>
    <property type="project" value="InterPro"/>
</dbReference>
<feature type="domain" description="Sporulation stage II protein D amidase enhancer LytB N-terminal" evidence="1">
    <location>
        <begin position="69"/>
        <end position="175"/>
    </location>
</feature>
<name>A0A1M5TIN4_9CLOT</name>
<dbReference type="STRING" id="1121316.SAMN02745207_01327"/>
<protein>
    <submittedName>
        <fullName evidence="2">Stage II sporulation protein D</fullName>
    </submittedName>
</protein>
<dbReference type="InterPro" id="IPR051922">
    <property type="entry name" value="Bact_Sporulation_Assoc"/>
</dbReference>
<evidence type="ECO:0000259" key="1">
    <source>
        <dbReference type="Pfam" id="PF08486"/>
    </source>
</evidence>
<gene>
    <name evidence="2" type="ORF">SAMN02745207_01327</name>
</gene>
<dbReference type="InterPro" id="IPR014225">
    <property type="entry name" value="Spore_II_D_firmicutes"/>
</dbReference>
<dbReference type="Pfam" id="PF08486">
    <property type="entry name" value="SpoIID"/>
    <property type="match status" value="1"/>
</dbReference>
<dbReference type="EMBL" id="FQXM01000006">
    <property type="protein sequence ID" value="SHH50549.1"/>
    <property type="molecule type" value="Genomic_DNA"/>
</dbReference>
<dbReference type="PANTHER" id="PTHR30032:SF4">
    <property type="entry name" value="AMIDASE ENHANCER"/>
    <property type="match status" value="1"/>
</dbReference>
<evidence type="ECO:0000313" key="3">
    <source>
        <dbReference type="Proteomes" id="UP000184447"/>
    </source>
</evidence>
<reference evidence="2 3" key="1">
    <citation type="submission" date="2016-11" db="EMBL/GenBank/DDBJ databases">
        <authorList>
            <person name="Jaros S."/>
            <person name="Januszkiewicz K."/>
            <person name="Wedrychowicz H."/>
        </authorList>
    </citation>
    <scope>NUCLEOTIDE SEQUENCE [LARGE SCALE GENOMIC DNA]</scope>
    <source>
        <strain evidence="2 3">DSM 8605</strain>
    </source>
</reference>
<dbReference type="AlphaFoldDB" id="A0A1M5TIN4"/>
<keyword evidence="3" id="KW-1185">Reference proteome</keyword>
<dbReference type="NCBIfam" id="TIGR02669">
    <property type="entry name" value="SpoIID_LytB"/>
    <property type="match status" value="1"/>
</dbReference>
<evidence type="ECO:0000313" key="2">
    <source>
        <dbReference type="EMBL" id="SHH50549.1"/>
    </source>
</evidence>
<organism evidence="2 3">
    <name type="scientific">Clostridium grantii DSM 8605</name>
    <dbReference type="NCBI Taxonomy" id="1121316"/>
    <lineage>
        <taxon>Bacteria</taxon>
        <taxon>Bacillati</taxon>
        <taxon>Bacillota</taxon>
        <taxon>Clostridia</taxon>
        <taxon>Eubacteriales</taxon>
        <taxon>Clostridiaceae</taxon>
        <taxon>Clostridium</taxon>
    </lineage>
</organism>
<accession>A0A1M5TIN4</accession>
<dbReference type="Proteomes" id="UP000184447">
    <property type="component" value="Unassembled WGS sequence"/>
</dbReference>
<proteinExistence type="predicted"/>
<dbReference type="InterPro" id="IPR013693">
    <property type="entry name" value="SpoIID/LytB_N"/>
</dbReference>
<dbReference type="InterPro" id="IPR013486">
    <property type="entry name" value="SpoIID/LytB"/>
</dbReference>
<dbReference type="GO" id="GO:0030288">
    <property type="term" value="C:outer membrane-bounded periplasmic space"/>
    <property type="evidence" value="ECO:0007669"/>
    <property type="project" value="TreeGrafter"/>
</dbReference>
<dbReference type="PANTHER" id="PTHR30032">
    <property type="entry name" value="N-ACETYLMURAMOYL-L-ALANINE AMIDASE-RELATED"/>
    <property type="match status" value="1"/>
</dbReference>
<sequence>MKRLFLGVFIFLFFIFGMARIMVGCDQNTIKADTNFNLKKEEINEKTEEIVYKINQSANEITVGLFITKKNKIQEIGLEDYVVGVVAAEMPASFEMEALKAQAVAARTYAVAHLEQFGGNSSKGAKGGNLTDTTDCQVYITKDDRYNSWPASSCDEYWEKIKEAVQSTSGQVLTYEGSLVSCPYYFSTSSGNTENAKDVFNTNESYLKSVPSEGEENSPKFKTTVSFGVNSIANTINANYEDAKVSGSKLKKQVKIIKRSEAGTVKEIQLGERIATGAEVRKIFSLTSSNFDIDIDSNSVTFTCYGYGHGVGMSQFGANARAKEGKDYIDILKHYYTGVEIGVVEQ</sequence>